<dbReference type="Proteomes" id="UP000621856">
    <property type="component" value="Unassembled WGS sequence"/>
</dbReference>
<dbReference type="InterPro" id="IPR043129">
    <property type="entry name" value="ATPase_NBD"/>
</dbReference>
<evidence type="ECO:0000313" key="2">
    <source>
        <dbReference type="EMBL" id="GGI00200.1"/>
    </source>
</evidence>
<protein>
    <submittedName>
        <fullName evidence="3">ROK family transcriptional regulator</fullName>
    </submittedName>
    <submittedName>
        <fullName evidence="2">Sugar kinase</fullName>
    </submittedName>
</protein>
<reference evidence="2" key="1">
    <citation type="journal article" date="2014" name="Int. J. Syst. Evol. Microbiol.">
        <title>Complete genome sequence of Corynebacterium casei LMG S-19264T (=DSM 44701T), isolated from a smear-ripened cheese.</title>
        <authorList>
            <consortium name="US DOE Joint Genome Institute (JGI-PGF)"/>
            <person name="Walter F."/>
            <person name="Albersmeier A."/>
            <person name="Kalinowski J."/>
            <person name="Ruckert C."/>
        </authorList>
    </citation>
    <scope>NUCLEOTIDE SEQUENCE</scope>
    <source>
        <strain evidence="2">CGMCC 1.14984</strain>
    </source>
</reference>
<dbReference type="AlphaFoldDB" id="A0A8J3A5D1"/>
<sequence length="414" mass="44055">MVDISDSTDIEEGERKLSGTGLAGTNLERAGGYNQRVTLQAIRINGSVTRSELVELTGLTAPAIANITRRLLDAGLVENIGRVQGARGQPAMRFAINPDGRFAIGLNIDRDYVTMVAVDFHGRIKARATTNRKFAMPDEVADFFRENLELFFTRDGIPRSKVMGVGIAVPDDLGTVESNDRPAAYEAWAGFDLQNMIQSIADYPVFIENDAAAAAIGELQFGHGLHSSNFLYLLVTSGLGAGLVVEGSYFRGAHGRSGELGFLPVSSPLTKAKTLSEVVSVAGLKRHMRGRGYALSSLAEVEGLEGEARAACDEWLALSVEALTGPILATIYLMDPDAVYIGGRLPHSLVDKMAGMLNEAIAETGVKIAAPFRVASAALSADAPAVGAAIMPFFDMLLPNRASLMKTVAADQVI</sequence>
<dbReference type="InterPro" id="IPR036390">
    <property type="entry name" value="WH_DNA-bd_sf"/>
</dbReference>
<evidence type="ECO:0000256" key="1">
    <source>
        <dbReference type="ARBA" id="ARBA00006479"/>
    </source>
</evidence>
<dbReference type="GO" id="GO:0016301">
    <property type="term" value="F:kinase activity"/>
    <property type="evidence" value="ECO:0007669"/>
    <property type="project" value="UniProtKB-KW"/>
</dbReference>
<evidence type="ECO:0000313" key="5">
    <source>
        <dbReference type="Proteomes" id="UP000818603"/>
    </source>
</evidence>
<dbReference type="EMBL" id="VCJR02000003">
    <property type="protein sequence ID" value="NHK29135.1"/>
    <property type="molecule type" value="Genomic_DNA"/>
</dbReference>
<evidence type="ECO:0000313" key="4">
    <source>
        <dbReference type="Proteomes" id="UP000621856"/>
    </source>
</evidence>
<dbReference type="InterPro" id="IPR036388">
    <property type="entry name" value="WH-like_DNA-bd_sf"/>
</dbReference>
<dbReference type="PANTHER" id="PTHR18964">
    <property type="entry name" value="ROK (REPRESSOR, ORF, KINASE) FAMILY"/>
    <property type="match status" value="1"/>
</dbReference>
<reference evidence="2" key="3">
    <citation type="submission" date="2020-09" db="EMBL/GenBank/DDBJ databases">
        <authorList>
            <person name="Sun Q."/>
            <person name="Zhou Y."/>
        </authorList>
    </citation>
    <scope>NUCLEOTIDE SEQUENCE</scope>
    <source>
        <strain evidence="2">CGMCC 1.14984</strain>
    </source>
</reference>
<dbReference type="Gene3D" id="1.10.10.10">
    <property type="entry name" value="Winged helix-like DNA-binding domain superfamily/Winged helix DNA-binding domain"/>
    <property type="match status" value="1"/>
</dbReference>
<keyword evidence="2" id="KW-0418">Kinase</keyword>
<dbReference type="EMBL" id="BMGZ01000003">
    <property type="protein sequence ID" value="GGI00200.1"/>
    <property type="molecule type" value="Genomic_DNA"/>
</dbReference>
<dbReference type="PANTHER" id="PTHR18964:SF149">
    <property type="entry name" value="BIFUNCTIONAL UDP-N-ACETYLGLUCOSAMINE 2-EPIMERASE_N-ACETYLMANNOSAMINE KINASE"/>
    <property type="match status" value="1"/>
</dbReference>
<dbReference type="Pfam" id="PF00480">
    <property type="entry name" value="ROK"/>
    <property type="match status" value="1"/>
</dbReference>
<organism evidence="2 4">
    <name type="scientific">Aquisalinus luteolus</name>
    <dbReference type="NCBI Taxonomy" id="1566827"/>
    <lineage>
        <taxon>Bacteria</taxon>
        <taxon>Pseudomonadati</taxon>
        <taxon>Pseudomonadota</taxon>
        <taxon>Alphaproteobacteria</taxon>
        <taxon>Parvularculales</taxon>
        <taxon>Parvularculaceae</taxon>
        <taxon>Aquisalinus</taxon>
    </lineage>
</organism>
<dbReference type="Gene3D" id="3.30.420.40">
    <property type="match status" value="2"/>
</dbReference>
<dbReference type="SUPFAM" id="SSF53067">
    <property type="entry name" value="Actin-like ATPase domain"/>
    <property type="match status" value="1"/>
</dbReference>
<dbReference type="SUPFAM" id="SSF46785">
    <property type="entry name" value="Winged helix' DNA-binding domain"/>
    <property type="match status" value="1"/>
</dbReference>
<proteinExistence type="inferred from homology"/>
<comment type="caution">
    <text evidence="2">The sequence shown here is derived from an EMBL/GenBank/DDBJ whole genome shotgun (WGS) entry which is preliminary data.</text>
</comment>
<dbReference type="Proteomes" id="UP000818603">
    <property type="component" value="Unassembled WGS sequence"/>
</dbReference>
<reference evidence="3 5" key="2">
    <citation type="submission" date="2020-02" db="EMBL/GenBank/DDBJ databases">
        <title>Genome sequence of Parvularcula flava strain NH6-79.</title>
        <authorList>
            <person name="Abdul Karim M.H."/>
            <person name="Lam M.Q."/>
            <person name="Chen S.J."/>
            <person name="Yahya A."/>
            <person name="Shahir S."/>
            <person name="Shamsir M.S."/>
            <person name="Chong C.S."/>
        </authorList>
    </citation>
    <scope>NUCLEOTIDE SEQUENCE [LARGE SCALE GENOMIC DNA]</scope>
    <source>
        <strain evidence="3 5">NH6-79</strain>
    </source>
</reference>
<dbReference type="RefSeq" id="WP_155141859.1">
    <property type="nucleotide sequence ID" value="NZ_BMGZ01000003.1"/>
</dbReference>
<accession>A0A8J3A5D1</accession>
<keyword evidence="5" id="KW-1185">Reference proteome</keyword>
<keyword evidence="2" id="KW-0808">Transferase</keyword>
<comment type="similarity">
    <text evidence="1">Belongs to the ROK (NagC/XylR) family.</text>
</comment>
<name>A0A8J3A5D1_9PROT</name>
<evidence type="ECO:0000313" key="3">
    <source>
        <dbReference type="EMBL" id="NHK29135.1"/>
    </source>
</evidence>
<dbReference type="InterPro" id="IPR000600">
    <property type="entry name" value="ROK"/>
</dbReference>
<gene>
    <name evidence="2" type="primary">xylR</name>
    <name evidence="3" type="ORF">FF098_014535</name>
    <name evidence="2" type="ORF">GCM10011355_27930</name>
</gene>